<dbReference type="InterPro" id="IPR001138">
    <property type="entry name" value="Zn2Cys6_DnaBD"/>
</dbReference>
<proteinExistence type="predicted"/>
<dbReference type="EMBL" id="JAFJYH010000475">
    <property type="protein sequence ID" value="KAG4411445.1"/>
    <property type="molecule type" value="Genomic_DNA"/>
</dbReference>
<dbReference type="OrthoDB" id="1600564at2759"/>
<feature type="compositionally biased region" description="Polar residues" evidence="6">
    <location>
        <begin position="10"/>
        <end position="21"/>
    </location>
</feature>
<keyword evidence="5" id="KW-0539">Nucleus</keyword>
<dbReference type="GO" id="GO:0005634">
    <property type="term" value="C:nucleus"/>
    <property type="evidence" value="ECO:0007669"/>
    <property type="project" value="UniProtKB-SubCell"/>
</dbReference>
<evidence type="ECO:0000313" key="8">
    <source>
        <dbReference type="EMBL" id="KAG4411445.1"/>
    </source>
</evidence>
<sequence>MTLSDPAPLQSDSTQINQTHSSRACANCSRAKVKCVVEGEDGGKCQRCHRLKRSCEPSTAQDRHQRKRKPKSSLNATKSNVENLEHKLDGLVSLIKSTHDHTLRDVNLGQNFPTSTRGSSISTQRGPTSPPGFAAAQTGLPGNPQQPSLELDTAVPDFVEANILLNFFRDEIIPKFPFIALPPDISAEKLYATKPFLYISILAVTVHDSAQQITLGKRVMGMLAKKMCYHHLKNFPQLTSLLSAGLTLIHDLGLHRPQPKVPTSRTPWEEALWDMCAVTQSPTRSARTLEEQRAFVGFYFLSSMYSKFCRRVETMQIYSPYVEQCIKDLEQSGATPSDISAAALVKQQILLERIHQSSWQHKWEPRELHSSTMLMFGVFEQDAEQLRQNLPPLDANSAFIHLHFHATKISLYEISLCESRTTNEAFSNFTRVQLLCNSLDACKSYFEVFFSFPASDYLKVAMPTWPSFRHTLTNLLALSTYENVEWNLTLVRESVNFIAVVDQAIERLESVASLPGYEKIDMFSRTATAMNRVKNFLDDKIFKQAEAAARDASQREVFDPSTRPEDLSQFFDFFDDTLMGDFVELHYQSGTVN</sequence>
<name>A0A8H7VZH4_9HELO</name>
<accession>A0A8H7VZH4</accession>
<dbReference type="CDD" id="cd12148">
    <property type="entry name" value="fungal_TF_MHR"/>
    <property type="match status" value="1"/>
</dbReference>
<evidence type="ECO:0000256" key="6">
    <source>
        <dbReference type="SAM" id="MobiDB-lite"/>
    </source>
</evidence>
<dbReference type="PANTHER" id="PTHR31845">
    <property type="entry name" value="FINGER DOMAIN PROTEIN, PUTATIVE-RELATED"/>
    <property type="match status" value="1"/>
</dbReference>
<dbReference type="AlphaFoldDB" id="A0A8H7VZH4"/>
<evidence type="ECO:0000313" key="9">
    <source>
        <dbReference type="Proteomes" id="UP000664132"/>
    </source>
</evidence>
<feature type="compositionally biased region" description="Polar residues" evidence="6">
    <location>
        <begin position="108"/>
        <end position="127"/>
    </location>
</feature>
<feature type="region of interest" description="Disordered" evidence="6">
    <location>
        <begin position="106"/>
        <end position="132"/>
    </location>
</feature>
<dbReference type="PROSITE" id="PS00463">
    <property type="entry name" value="ZN2_CY6_FUNGAL_1"/>
    <property type="match status" value="1"/>
</dbReference>
<keyword evidence="3" id="KW-0238">DNA-binding</keyword>
<dbReference type="InterPro" id="IPR051089">
    <property type="entry name" value="prtT"/>
</dbReference>
<reference evidence="8" key="1">
    <citation type="submission" date="2021-02" db="EMBL/GenBank/DDBJ databases">
        <title>Genome sequence Cadophora malorum strain M34.</title>
        <authorList>
            <person name="Stefanovic E."/>
            <person name="Vu D."/>
            <person name="Scully C."/>
            <person name="Dijksterhuis J."/>
            <person name="Roader J."/>
            <person name="Houbraken J."/>
        </authorList>
    </citation>
    <scope>NUCLEOTIDE SEQUENCE</scope>
    <source>
        <strain evidence="8">M34</strain>
    </source>
</reference>
<feature type="domain" description="Zn(2)-C6 fungal-type" evidence="7">
    <location>
        <begin position="24"/>
        <end position="55"/>
    </location>
</feature>
<keyword evidence="4" id="KW-0804">Transcription</keyword>
<protein>
    <recommendedName>
        <fullName evidence="7">Zn(2)-C6 fungal-type domain-containing protein</fullName>
    </recommendedName>
</protein>
<keyword evidence="2" id="KW-0805">Transcription regulation</keyword>
<evidence type="ECO:0000256" key="5">
    <source>
        <dbReference type="ARBA" id="ARBA00023242"/>
    </source>
</evidence>
<evidence type="ECO:0000256" key="1">
    <source>
        <dbReference type="ARBA" id="ARBA00004123"/>
    </source>
</evidence>
<dbReference type="CDD" id="cd00067">
    <property type="entry name" value="GAL4"/>
    <property type="match status" value="1"/>
</dbReference>
<dbReference type="Gene3D" id="4.10.240.10">
    <property type="entry name" value="Zn(2)-C6 fungal-type DNA-binding domain"/>
    <property type="match status" value="1"/>
</dbReference>
<evidence type="ECO:0000256" key="2">
    <source>
        <dbReference type="ARBA" id="ARBA00023015"/>
    </source>
</evidence>
<dbReference type="PANTHER" id="PTHR31845:SF32">
    <property type="entry name" value="MISCELLANEOUS ZN(II)2CYS6 TRANSCRIPTION FACTOR (EUROFUNG)-RELATED"/>
    <property type="match status" value="1"/>
</dbReference>
<dbReference type="InterPro" id="IPR036864">
    <property type="entry name" value="Zn2-C6_fun-type_DNA-bd_sf"/>
</dbReference>
<dbReference type="SUPFAM" id="SSF57701">
    <property type="entry name" value="Zn2/Cys6 DNA-binding domain"/>
    <property type="match status" value="1"/>
</dbReference>
<comment type="subcellular location">
    <subcellularLocation>
        <location evidence="1">Nucleus</location>
    </subcellularLocation>
</comment>
<evidence type="ECO:0000256" key="4">
    <source>
        <dbReference type="ARBA" id="ARBA00023163"/>
    </source>
</evidence>
<evidence type="ECO:0000256" key="3">
    <source>
        <dbReference type="ARBA" id="ARBA00023125"/>
    </source>
</evidence>
<dbReference type="GO" id="GO:0000976">
    <property type="term" value="F:transcription cis-regulatory region binding"/>
    <property type="evidence" value="ECO:0007669"/>
    <property type="project" value="TreeGrafter"/>
</dbReference>
<dbReference type="GO" id="GO:0008270">
    <property type="term" value="F:zinc ion binding"/>
    <property type="evidence" value="ECO:0007669"/>
    <property type="project" value="InterPro"/>
</dbReference>
<feature type="compositionally biased region" description="Polar residues" evidence="6">
    <location>
        <begin position="72"/>
        <end position="81"/>
    </location>
</feature>
<dbReference type="Proteomes" id="UP000664132">
    <property type="component" value="Unassembled WGS sequence"/>
</dbReference>
<gene>
    <name evidence="8" type="ORF">IFR04_015415</name>
</gene>
<organism evidence="8 9">
    <name type="scientific">Cadophora malorum</name>
    <dbReference type="NCBI Taxonomy" id="108018"/>
    <lineage>
        <taxon>Eukaryota</taxon>
        <taxon>Fungi</taxon>
        <taxon>Dikarya</taxon>
        <taxon>Ascomycota</taxon>
        <taxon>Pezizomycotina</taxon>
        <taxon>Leotiomycetes</taxon>
        <taxon>Helotiales</taxon>
        <taxon>Ploettnerulaceae</taxon>
        <taxon>Cadophora</taxon>
    </lineage>
</organism>
<feature type="region of interest" description="Disordered" evidence="6">
    <location>
        <begin position="1"/>
        <end position="21"/>
    </location>
</feature>
<keyword evidence="9" id="KW-1185">Reference proteome</keyword>
<feature type="region of interest" description="Disordered" evidence="6">
    <location>
        <begin position="52"/>
        <end position="81"/>
    </location>
</feature>
<comment type="caution">
    <text evidence="8">The sequence shown here is derived from an EMBL/GenBank/DDBJ whole genome shotgun (WGS) entry which is preliminary data.</text>
</comment>
<evidence type="ECO:0000259" key="7">
    <source>
        <dbReference type="PROSITE" id="PS00463"/>
    </source>
</evidence>
<dbReference type="GO" id="GO:0000981">
    <property type="term" value="F:DNA-binding transcription factor activity, RNA polymerase II-specific"/>
    <property type="evidence" value="ECO:0007669"/>
    <property type="project" value="InterPro"/>
</dbReference>